<gene>
    <name evidence="7" type="ORF">BKD89_03965</name>
</gene>
<feature type="transmembrane region" description="Helical" evidence="5">
    <location>
        <begin position="179"/>
        <end position="203"/>
    </location>
</feature>
<dbReference type="EMBL" id="CP017686">
    <property type="protein sequence ID" value="AYQ54962.1"/>
    <property type="molecule type" value="Genomic_DNA"/>
</dbReference>
<accession>A0A3G3IHG7</accession>
<dbReference type="InterPro" id="IPR001193">
    <property type="entry name" value="MBTPS2"/>
</dbReference>
<dbReference type="SUPFAM" id="SSF50156">
    <property type="entry name" value="PDZ domain-like"/>
    <property type="match status" value="2"/>
</dbReference>
<evidence type="ECO:0000256" key="1">
    <source>
        <dbReference type="ARBA" id="ARBA00004127"/>
    </source>
</evidence>
<feature type="transmembrane region" description="Helical" evidence="5">
    <location>
        <begin position="116"/>
        <end position="136"/>
    </location>
</feature>
<name>A0A3G3IHG7_9ARCH</name>
<dbReference type="GO" id="GO:0005737">
    <property type="term" value="C:cytoplasm"/>
    <property type="evidence" value="ECO:0007669"/>
    <property type="project" value="TreeGrafter"/>
</dbReference>
<dbReference type="InterPro" id="IPR008915">
    <property type="entry name" value="Peptidase_M50"/>
</dbReference>
<evidence type="ECO:0000256" key="5">
    <source>
        <dbReference type="SAM" id="Phobius"/>
    </source>
</evidence>
<dbReference type="PRINTS" id="PR01000">
    <property type="entry name" value="SREBPS2PTASE"/>
</dbReference>
<evidence type="ECO:0000259" key="6">
    <source>
        <dbReference type="Pfam" id="PF02163"/>
    </source>
</evidence>
<dbReference type="PANTHER" id="PTHR13325">
    <property type="entry name" value="PROTEASE M50 MEMBRANE-BOUND TRANSCRIPTION FACTOR SITE 2 PROTEASE"/>
    <property type="match status" value="1"/>
</dbReference>
<keyword evidence="7" id="KW-0645">Protease</keyword>
<dbReference type="Gene3D" id="2.30.42.10">
    <property type="match status" value="2"/>
</dbReference>
<keyword evidence="7" id="KW-0378">Hydrolase</keyword>
<keyword evidence="4 5" id="KW-0472">Membrane</keyword>
<dbReference type="RefSeq" id="WP_015504694.1">
    <property type="nucleotide sequence ID" value="NZ_CAYARP010000015.1"/>
</dbReference>
<reference evidence="7 8" key="1">
    <citation type="submission" date="2016-10" db="EMBL/GenBank/DDBJ databases">
        <title>Complete genome of the TMA-utilizing, human hosted archaeon Methanomethylophilus alvus Gen. nov, sp. nov., strain Mx-05, derived from a pure culture.</title>
        <authorList>
            <person name="Brugere J.-F."/>
            <person name="Ben Hania W."/>
            <person name="Chaudhary P.P."/>
            <person name="Gaci N."/>
            <person name="Borrel G."/>
            <person name="Cao Van Tuat L."/>
            <person name="Fardeau M.-L."/>
            <person name="Harris H.M.B."/>
            <person name="O'Toole P.W."/>
            <person name="Ollivier B."/>
        </authorList>
    </citation>
    <scope>NUCLEOTIDE SEQUENCE [LARGE SCALE GENOMIC DNA]</scope>
    <source>
        <strain evidence="7 8">Mx-05</strain>
    </source>
</reference>
<dbReference type="GO" id="GO:0016020">
    <property type="term" value="C:membrane"/>
    <property type="evidence" value="ECO:0007669"/>
    <property type="project" value="InterPro"/>
</dbReference>
<dbReference type="PANTHER" id="PTHR13325:SF3">
    <property type="entry name" value="MEMBRANE-BOUND TRANSCRIPTION FACTOR SITE-2 PROTEASE"/>
    <property type="match status" value="1"/>
</dbReference>
<dbReference type="InterPro" id="IPR036034">
    <property type="entry name" value="PDZ_sf"/>
</dbReference>
<feature type="transmembrane region" description="Helical" evidence="5">
    <location>
        <begin position="6"/>
        <end position="23"/>
    </location>
</feature>
<proteinExistence type="predicted"/>
<dbReference type="Proteomes" id="UP000273278">
    <property type="component" value="Chromosome"/>
</dbReference>
<keyword evidence="2 5" id="KW-0812">Transmembrane</keyword>
<dbReference type="GO" id="GO:0004222">
    <property type="term" value="F:metalloendopeptidase activity"/>
    <property type="evidence" value="ECO:0007669"/>
    <property type="project" value="InterPro"/>
</dbReference>
<dbReference type="Pfam" id="PF02163">
    <property type="entry name" value="Peptidase_M50"/>
    <property type="match status" value="1"/>
</dbReference>
<organism evidence="7 8">
    <name type="scientific">Methanomethylophilus alvi</name>
    <dbReference type="NCBI Taxonomy" id="1291540"/>
    <lineage>
        <taxon>Archaea</taxon>
        <taxon>Methanobacteriati</taxon>
        <taxon>Thermoplasmatota</taxon>
        <taxon>Thermoplasmata</taxon>
        <taxon>Methanomassiliicoccales</taxon>
        <taxon>Methanomethylophilaceae</taxon>
        <taxon>Methanomethylophilus</taxon>
    </lineage>
</organism>
<feature type="transmembrane region" description="Helical" evidence="5">
    <location>
        <begin position="424"/>
        <end position="443"/>
    </location>
</feature>
<evidence type="ECO:0000256" key="4">
    <source>
        <dbReference type="ARBA" id="ARBA00023136"/>
    </source>
</evidence>
<keyword evidence="3 5" id="KW-1133">Transmembrane helix</keyword>
<comment type="subcellular location">
    <subcellularLocation>
        <location evidence="1">Endomembrane system</location>
        <topology evidence="1">Multi-pass membrane protein</topology>
    </subcellularLocation>
</comment>
<evidence type="ECO:0000313" key="8">
    <source>
        <dbReference type="Proteomes" id="UP000273278"/>
    </source>
</evidence>
<evidence type="ECO:0000256" key="2">
    <source>
        <dbReference type="ARBA" id="ARBA00022692"/>
    </source>
</evidence>
<dbReference type="AlphaFoldDB" id="A0A3G3IHG7"/>
<feature type="domain" description="Peptidase M50" evidence="6">
    <location>
        <begin position="119"/>
        <end position="477"/>
    </location>
</feature>
<dbReference type="GO" id="GO:0031293">
    <property type="term" value="P:membrane protein intracellular domain proteolysis"/>
    <property type="evidence" value="ECO:0007669"/>
    <property type="project" value="TreeGrafter"/>
</dbReference>
<dbReference type="GO" id="GO:0012505">
    <property type="term" value="C:endomembrane system"/>
    <property type="evidence" value="ECO:0007669"/>
    <property type="project" value="UniProtKB-SubCell"/>
</dbReference>
<protein>
    <submittedName>
        <fullName evidence="7">Metalloprotease</fullName>
    </submittedName>
</protein>
<sequence length="507" mass="55605">MSLTLWILIILAIIYVPVWYFAWKSPNAKKYRMEKYGPAIKINTHLGIKTMDRVCKYRRFWRFMGVLSQILAFLLMVLIIYVVIVAVINLPSTLSRGGIGIEYALAIPGLNPILPFWYGLAALIIALVCHEFAHGVQARANGLRVKNTGLLYAVVPLGAFVEPEEEDVEKASRKARLDLYAAGIATNFVIGAVAFLLFSTVLLGGISSPYEDNAAVYGEREGSPADLAGIPAGAIILEVDGEEFVYSDSYDVTYSWDPGSLVTVTYVTEGGESHHSSPMRWGVYVSKTVDGEAAETSGIISGSYIVSIDGNKFYTSGAFSNFMSTTRGEQTVSVDYIDPYGSYVTTTLVLGSNGSIGYLGVYTDLSGMNLITPKDLLDYASNPFYGSKDILTAGQGLLGYLAHPFSGFDPVPESVQWWYGDQSGLFWMAVTLLYWIFWINILLGISNALPAFPFDGGYVFLGWVDRVLEKMGQKDEEARAKKANEIAGNVSTLMLFLYVLIIIVAIL</sequence>
<keyword evidence="7" id="KW-0482">Metalloprotease</keyword>
<dbReference type="GeneID" id="41321594"/>
<evidence type="ECO:0000256" key="3">
    <source>
        <dbReference type="ARBA" id="ARBA00022989"/>
    </source>
</evidence>
<feature type="transmembrane region" description="Helical" evidence="5">
    <location>
        <begin position="66"/>
        <end position="88"/>
    </location>
</feature>
<dbReference type="OMA" id="KRFWRAW"/>
<evidence type="ECO:0000313" key="7">
    <source>
        <dbReference type="EMBL" id="AYQ54962.1"/>
    </source>
</evidence>
<feature type="transmembrane region" description="Helical" evidence="5">
    <location>
        <begin position="486"/>
        <end position="506"/>
    </location>
</feature>